<keyword evidence="2" id="KW-1185">Reference proteome</keyword>
<dbReference type="InterPro" id="IPR029058">
    <property type="entry name" value="AB_hydrolase_fold"/>
</dbReference>
<reference evidence="2" key="1">
    <citation type="journal article" date="2019" name="Int. J. Syst. Evol. Microbiol.">
        <title>The Global Catalogue of Microorganisms (GCM) 10K type strain sequencing project: providing services to taxonomists for standard genome sequencing and annotation.</title>
        <authorList>
            <consortium name="The Broad Institute Genomics Platform"/>
            <consortium name="The Broad Institute Genome Sequencing Center for Infectious Disease"/>
            <person name="Wu L."/>
            <person name="Ma J."/>
        </authorList>
    </citation>
    <scope>NUCLEOTIDE SEQUENCE [LARGE SCALE GENOMIC DNA]</scope>
    <source>
        <strain evidence="2">KCTC 23299</strain>
    </source>
</reference>
<evidence type="ECO:0000313" key="2">
    <source>
        <dbReference type="Proteomes" id="UP001597511"/>
    </source>
</evidence>
<protein>
    <recommendedName>
        <fullName evidence="3">Alpha/beta hydrolase family protein</fullName>
    </recommendedName>
</protein>
<dbReference type="EMBL" id="JBHUOZ010000003">
    <property type="protein sequence ID" value="MFD2920694.1"/>
    <property type="molecule type" value="Genomic_DNA"/>
</dbReference>
<dbReference type="Proteomes" id="UP001597511">
    <property type="component" value="Unassembled WGS sequence"/>
</dbReference>
<comment type="caution">
    <text evidence="1">The sequence shown here is derived from an EMBL/GenBank/DDBJ whole genome shotgun (WGS) entry which is preliminary data.</text>
</comment>
<gene>
    <name evidence="1" type="ORF">ACFS6H_13300</name>
</gene>
<name>A0ABW6A6B7_9BACT</name>
<accession>A0ABW6A6B7</accession>
<dbReference type="SUPFAM" id="SSF53474">
    <property type="entry name" value="alpha/beta-Hydrolases"/>
    <property type="match status" value="1"/>
</dbReference>
<dbReference type="RefSeq" id="WP_386099540.1">
    <property type="nucleotide sequence ID" value="NZ_JBHUOZ010000003.1"/>
</dbReference>
<proteinExistence type="predicted"/>
<organism evidence="1 2">
    <name type="scientific">Terrimonas rubra</name>
    <dbReference type="NCBI Taxonomy" id="1035890"/>
    <lineage>
        <taxon>Bacteria</taxon>
        <taxon>Pseudomonadati</taxon>
        <taxon>Bacteroidota</taxon>
        <taxon>Chitinophagia</taxon>
        <taxon>Chitinophagales</taxon>
        <taxon>Chitinophagaceae</taxon>
        <taxon>Terrimonas</taxon>
    </lineage>
</organism>
<dbReference type="Gene3D" id="3.40.50.1820">
    <property type="entry name" value="alpha/beta hydrolase"/>
    <property type="match status" value="1"/>
</dbReference>
<evidence type="ECO:0008006" key="3">
    <source>
        <dbReference type="Google" id="ProtNLM"/>
    </source>
</evidence>
<evidence type="ECO:0000313" key="1">
    <source>
        <dbReference type="EMBL" id="MFD2920694.1"/>
    </source>
</evidence>
<sequence>MKRGKIFLGITVLLCLYCLVACKKKANNTDTVLPGGIEVKTEAGNGITYKVYIPAGNVYKGILVMGSGNNENNPSAGSLNGTSENELCKKAAENGYVAAIVAYRKGPGTADWNKSAQMMGEDYDNCIKALATKYDIDKNRSVVGGFSYATFILFTQIAYYNNLSYCKGMLGACGGTDADKINKFKIPVFAINCAGNNEGDNITGFYGRPLFDKIPASSPIKPQSGGITDGSCNTHCAKPWTDELYNQLKKWLP</sequence>